<gene>
    <name evidence="4" type="ORF">LSO60_19140</name>
</gene>
<dbReference type="EMBL" id="CP089057">
    <property type="protein sequence ID" value="UYF73910.1"/>
    <property type="molecule type" value="Genomic_DNA"/>
</dbReference>
<dbReference type="Proteomes" id="UP001164064">
    <property type="component" value="Plasmid pRIVM_C010559_6"/>
</dbReference>
<evidence type="ECO:0000256" key="1">
    <source>
        <dbReference type="SAM" id="MobiDB-lite"/>
    </source>
</evidence>
<protein>
    <submittedName>
        <fullName evidence="4">Zinc ribbon domain-containing protein</fullName>
    </submittedName>
</protein>
<name>A0AA46PB07_9GAMM</name>
<feature type="domain" description="Zinc-ribbon" evidence="3">
    <location>
        <begin position="6"/>
        <end position="26"/>
    </location>
</feature>
<keyword evidence="2" id="KW-0472">Membrane</keyword>
<keyword evidence="4" id="KW-0614">Plasmid</keyword>
<keyword evidence="2" id="KW-0812">Transmembrane</keyword>
<evidence type="ECO:0000313" key="4">
    <source>
        <dbReference type="EMBL" id="UYF73910.1"/>
    </source>
</evidence>
<evidence type="ECO:0000313" key="5">
    <source>
        <dbReference type="Proteomes" id="UP001164064"/>
    </source>
</evidence>
<dbReference type="InterPro" id="IPR026870">
    <property type="entry name" value="Zinc_ribbon_dom"/>
</dbReference>
<feature type="transmembrane region" description="Helical" evidence="2">
    <location>
        <begin position="43"/>
        <end position="61"/>
    </location>
</feature>
<dbReference type="AlphaFoldDB" id="A0AA46PB07"/>
<geneLocation type="plasmid" evidence="4 5">
    <name>pRIVM_C010559_6</name>
</geneLocation>
<reference evidence="4" key="1">
    <citation type="journal article" date="2022" name="J Glob Antimicrob Resist">
        <title>Comparative analysis of IMP-4- and OXA-58-containing plasmids of three carbapenemase-producing Acinetobacter ursingii strains in the Netherlands.</title>
        <authorList>
            <person name="Hendrickx A.P.A."/>
            <person name="Schade R.P."/>
            <person name="Landman F."/>
            <person name="Bosch T."/>
            <person name="Schouls L.M."/>
            <person name="van Dijk K."/>
        </authorList>
    </citation>
    <scope>NUCLEOTIDE SEQUENCE</scope>
    <source>
        <strain evidence="4">RIVM_C010559</strain>
    </source>
</reference>
<sequence>MSLIPCRSCGRPLSKDAKTCPNCGAKKPTTHKKPTDYRRLGKLLLILLAVYVVAIILSKALDLKSNTSSSNSSDQEAQRQERDRVINIEVESEMALKKFLKDADSAEIRNQNEYCGEVNSKNAFGGYTGFKRYIASPTMVAIEGENMSSSEFQSAWNKVCP</sequence>
<dbReference type="RefSeq" id="WP_263513473.1">
    <property type="nucleotide sequence ID" value="NZ_CP089057.1"/>
</dbReference>
<accession>A0AA46PB07</accession>
<organism evidence="4 5">
    <name type="scientific">Acinetobacter ursingii</name>
    <dbReference type="NCBI Taxonomy" id="108980"/>
    <lineage>
        <taxon>Bacteria</taxon>
        <taxon>Pseudomonadati</taxon>
        <taxon>Pseudomonadota</taxon>
        <taxon>Gammaproteobacteria</taxon>
        <taxon>Moraxellales</taxon>
        <taxon>Moraxellaceae</taxon>
        <taxon>Acinetobacter</taxon>
    </lineage>
</organism>
<evidence type="ECO:0000256" key="2">
    <source>
        <dbReference type="SAM" id="Phobius"/>
    </source>
</evidence>
<proteinExistence type="predicted"/>
<evidence type="ECO:0000259" key="3">
    <source>
        <dbReference type="Pfam" id="PF13240"/>
    </source>
</evidence>
<dbReference type="Pfam" id="PF13240">
    <property type="entry name" value="Zn_Ribbon_1"/>
    <property type="match status" value="1"/>
</dbReference>
<feature type="region of interest" description="Disordered" evidence="1">
    <location>
        <begin position="65"/>
        <end position="84"/>
    </location>
</feature>
<keyword evidence="2" id="KW-1133">Transmembrane helix</keyword>